<reference evidence="2" key="2">
    <citation type="submission" date="2021-12" db="EMBL/GenBank/DDBJ databases">
        <title>Resequencing data analysis of finger millet.</title>
        <authorList>
            <person name="Hatakeyama M."/>
            <person name="Aluri S."/>
            <person name="Balachadran M.T."/>
            <person name="Sivarajan S.R."/>
            <person name="Poveda L."/>
            <person name="Shimizu-Inatsugi R."/>
            <person name="Schlapbach R."/>
            <person name="Sreeman S.M."/>
            <person name="Shimizu K.K."/>
        </authorList>
    </citation>
    <scope>NUCLEOTIDE SEQUENCE</scope>
</reference>
<accession>A0AAV5FLF1</accession>
<dbReference type="EMBL" id="BQKI01000087">
    <property type="protein sequence ID" value="GJN35101.1"/>
    <property type="molecule type" value="Genomic_DNA"/>
</dbReference>
<comment type="caution">
    <text evidence="2">The sequence shown here is derived from an EMBL/GenBank/DDBJ whole genome shotgun (WGS) entry which is preliminary data.</text>
</comment>
<feature type="region of interest" description="Disordered" evidence="1">
    <location>
        <begin position="200"/>
        <end position="220"/>
    </location>
</feature>
<organism evidence="2 3">
    <name type="scientific">Eleusine coracana subsp. coracana</name>
    <dbReference type="NCBI Taxonomy" id="191504"/>
    <lineage>
        <taxon>Eukaryota</taxon>
        <taxon>Viridiplantae</taxon>
        <taxon>Streptophyta</taxon>
        <taxon>Embryophyta</taxon>
        <taxon>Tracheophyta</taxon>
        <taxon>Spermatophyta</taxon>
        <taxon>Magnoliopsida</taxon>
        <taxon>Liliopsida</taxon>
        <taxon>Poales</taxon>
        <taxon>Poaceae</taxon>
        <taxon>PACMAD clade</taxon>
        <taxon>Chloridoideae</taxon>
        <taxon>Cynodonteae</taxon>
        <taxon>Eleusininae</taxon>
        <taxon>Eleusine</taxon>
    </lineage>
</organism>
<evidence type="ECO:0000256" key="1">
    <source>
        <dbReference type="SAM" id="MobiDB-lite"/>
    </source>
</evidence>
<sequence length="220" mass="24763">MAENNFQAPPGWEITDGLEIPGMTQLFWSVLQGYGHDIPPTYVGKTIQENGITSYVVHVAVPTNYSFLPAWESWTISVTGMDLLTTWSVAALKALTLFCELHKHEITGTPELQVEFDAFKATHLPIIDNWDETPMEYGKLVDEEMEQAKNYATEYVNTEEKKRYAFLRGMNAALKERLTWQTTGTFNDLVNAAIVQEGAMRQVEEDERKRKAPASASAAP</sequence>
<protein>
    <submittedName>
        <fullName evidence="2">Uncharacterized protein</fullName>
    </submittedName>
</protein>
<evidence type="ECO:0000313" key="2">
    <source>
        <dbReference type="EMBL" id="GJN35101.1"/>
    </source>
</evidence>
<name>A0AAV5FLF1_ELECO</name>
<dbReference type="AlphaFoldDB" id="A0AAV5FLF1"/>
<keyword evidence="3" id="KW-1185">Reference proteome</keyword>
<reference evidence="2" key="1">
    <citation type="journal article" date="2018" name="DNA Res.">
        <title>Multiple hybrid de novo genome assembly of finger millet, an orphan allotetraploid crop.</title>
        <authorList>
            <person name="Hatakeyama M."/>
            <person name="Aluri S."/>
            <person name="Balachadran M.T."/>
            <person name="Sivarajan S.R."/>
            <person name="Patrignani A."/>
            <person name="Gruter S."/>
            <person name="Poveda L."/>
            <person name="Shimizu-Inatsugi R."/>
            <person name="Baeten J."/>
            <person name="Francoijs K.J."/>
            <person name="Nataraja K.N."/>
            <person name="Reddy Y.A.N."/>
            <person name="Phadnis S."/>
            <person name="Ravikumar R.L."/>
            <person name="Schlapbach R."/>
            <person name="Sreeman S.M."/>
            <person name="Shimizu K.K."/>
        </authorList>
    </citation>
    <scope>NUCLEOTIDE SEQUENCE</scope>
</reference>
<proteinExistence type="predicted"/>
<gene>
    <name evidence="2" type="primary">gb23834</name>
    <name evidence="2" type="ORF">PR202_gb23834</name>
</gene>
<evidence type="ECO:0000313" key="3">
    <source>
        <dbReference type="Proteomes" id="UP001054889"/>
    </source>
</evidence>
<dbReference type="Proteomes" id="UP001054889">
    <property type="component" value="Unassembled WGS sequence"/>
</dbReference>